<keyword evidence="3" id="KW-1185">Reference proteome</keyword>
<dbReference type="EMBL" id="CP000699">
    <property type="protein sequence ID" value="ABQ68553.1"/>
    <property type="molecule type" value="Genomic_DNA"/>
</dbReference>
<protein>
    <recommendedName>
        <fullName evidence="4">Terminase small subunit</fullName>
    </recommendedName>
</protein>
<evidence type="ECO:0000256" key="1">
    <source>
        <dbReference type="SAM" id="MobiDB-lite"/>
    </source>
</evidence>
<dbReference type="AlphaFoldDB" id="A0A9J9LEA5"/>
<dbReference type="KEGG" id="swi:Swit_2194"/>
<evidence type="ECO:0008006" key="4">
    <source>
        <dbReference type="Google" id="ProtNLM"/>
    </source>
</evidence>
<evidence type="ECO:0000313" key="2">
    <source>
        <dbReference type="EMBL" id="ABQ68553.1"/>
    </source>
</evidence>
<evidence type="ECO:0000313" key="3">
    <source>
        <dbReference type="Proteomes" id="UP000001989"/>
    </source>
</evidence>
<gene>
    <name evidence="2" type="ordered locus">Swit_2194</name>
</gene>
<proteinExistence type="predicted"/>
<dbReference type="Gene3D" id="1.10.10.10">
    <property type="entry name" value="Winged helix-like DNA-binding domain superfamily/Winged helix DNA-binding domain"/>
    <property type="match status" value="1"/>
</dbReference>
<feature type="region of interest" description="Disordered" evidence="1">
    <location>
        <begin position="194"/>
        <end position="229"/>
    </location>
</feature>
<reference evidence="2 3" key="1">
    <citation type="journal article" date="2010" name="J. Bacteriol.">
        <title>Genome sequence of the dioxin-mineralizing bacterium Sphingomonas wittichii RW1.</title>
        <authorList>
            <person name="Miller T.R."/>
            <person name="Delcher A.L."/>
            <person name="Salzberg S.L."/>
            <person name="Saunders E."/>
            <person name="Detter J.C."/>
            <person name="Halden R.U."/>
        </authorList>
    </citation>
    <scope>NUCLEOTIDE SEQUENCE [LARGE SCALE GENOMIC DNA]</scope>
    <source>
        <strain evidence="3">DSM 6014 / CCUG 31198 / JCM 15750 / NBRC 105917 / EY 4224 / RW1</strain>
    </source>
</reference>
<dbReference type="InterPro" id="IPR036388">
    <property type="entry name" value="WH-like_DNA-bd_sf"/>
</dbReference>
<name>A0A9J9LEA5_RHIWR</name>
<accession>A0A9J9LEA5</accession>
<dbReference type="Proteomes" id="UP000001989">
    <property type="component" value="Chromosome"/>
</dbReference>
<organism evidence="2 3">
    <name type="scientific">Rhizorhabdus wittichii (strain DSM 6014 / CCUG 31198 / JCM 15750 / NBRC 105917 / EY 4224 / RW1)</name>
    <name type="common">Sphingomonas wittichii</name>
    <dbReference type="NCBI Taxonomy" id="392499"/>
    <lineage>
        <taxon>Bacteria</taxon>
        <taxon>Pseudomonadati</taxon>
        <taxon>Pseudomonadota</taxon>
        <taxon>Alphaproteobacteria</taxon>
        <taxon>Sphingomonadales</taxon>
        <taxon>Sphingomonadaceae</taxon>
        <taxon>Rhizorhabdus</taxon>
    </lineage>
</organism>
<sequence length="229" mass="24889">MTDAPADQVPASMIGNLSELAMMPGMPSEPTIKKLIDENPDFPILTRGDRGVAWEIDLVAAATFIRELQRRAEERARARAAEVNQLGLDLLGADAASIRTDRVELTSADRRALMEEELVAIKLAEKRGELIRKDEAEQAISKLAVAFVERLSSLVARASKRVDLPRETQVQLQKLIDGDRTWIALQLDRTDVASTDQRDPAVRNGGGFAAAGGVDHPAESVVDGQPMGD</sequence>